<dbReference type="STRING" id="390242.SAMN04488024_10742"/>
<dbReference type="EMBL" id="FMZH01000007">
    <property type="protein sequence ID" value="SDD66069.1"/>
    <property type="molecule type" value="Genomic_DNA"/>
</dbReference>
<dbReference type="Proteomes" id="UP000199455">
    <property type="component" value="Unassembled WGS sequence"/>
</dbReference>
<proteinExistence type="predicted"/>
<evidence type="ECO:0000259" key="1">
    <source>
        <dbReference type="Pfam" id="PF19572"/>
    </source>
</evidence>
<keyword evidence="3" id="KW-1185">Reference proteome</keyword>
<sequence length="405" mass="43734">MFILIWICTYSRYFMQKYVSVCSIRGFLLGILVLFQHTLLAQSINGVQADAGIRNNILTAVPFLLIIPQPRSGAMGNAGVALDADANATAINTSALAFLPEGDFGVSCSYSPWLKQLAPDMSISYLSGYYRLNERNTLSASLRYFSIGKVSFSDENFQNLGVYNPGEVALDLGYALKLGPGFALGGNLRYINSNLLGGGAGNKNVRAGKAVAVDISAFEKSEIQLIGTPAILSFGLALSNIGTKMIYGSTLKSYFLPANFKLGSSLRFGEGSTKVTFALDLNKLMVPTQPVYDSAGNIIKGKDPDRSVPAGVFGSFSDAPGGFREELQEMGVSGGVELSFKEILYLRSGYLYQNAQKAGDSYITLGLGVHYSRLALDFSYIAGSGYNPLRNTLRFGIQANFHRMR</sequence>
<dbReference type="Gene3D" id="2.40.160.60">
    <property type="entry name" value="Outer membrane protein transport protein (OMPP1/FadL/TodX)"/>
    <property type="match status" value="1"/>
</dbReference>
<dbReference type="AlphaFoldDB" id="A0A1G6WJX0"/>
<dbReference type="NCBIfam" id="NF033710">
    <property type="entry name" value="T9SS_OM_PorV"/>
    <property type="match status" value="1"/>
</dbReference>
<name>A0A1G6WJX0_9SPHI</name>
<feature type="domain" description="Type IX secretion system protein PorV" evidence="1">
    <location>
        <begin position="54"/>
        <end position="290"/>
    </location>
</feature>
<dbReference type="Pfam" id="PF19572">
    <property type="entry name" value="PorV"/>
    <property type="match status" value="1"/>
</dbReference>
<reference evidence="3" key="1">
    <citation type="submission" date="2016-10" db="EMBL/GenBank/DDBJ databases">
        <authorList>
            <person name="Varghese N."/>
            <person name="Submissions S."/>
        </authorList>
    </citation>
    <scope>NUCLEOTIDE SEQUENCE [LARGE SCALE GENOMIC DNA]</scope>
    <source>
        <strain evidence="3">DSM 18609</strain>
    </source>
</reference>
<gene>
    <name evidence="2" type="ORF">SAMN04488024_10742</name>
</gene>
<dbReference type="NCBIfam" id="NF033709">
    <property type="entry name" value="PorV_fam"/>
    <property type="match status" value="1"/>
</dbReference>
<dbReference type="InterPro" id="IPR047799">
    <property type="entry name" value="T9SS_OM_PorV"/>
</dbReference>
<evidence type="ECO:0000313" key="2">
    <source>
        <dbReference type="EMBL" id="SDD66069.1"/>
    </source>
</evidence>
<accession>A0A1G6WJX0</accession>
<dbReference type="InterPro" id="IPR045741">
    <property type="entry name" value="PorV"/>
</dbReference>
<evidence type="ECO:0000313" key="3">
    <source>
        <dbReference type="Proteomes" id="UP000199455"/>
    </source>
</evidence>
<organism evidence="2 3">
    <name type="scientific">Pedobacter soli</name>
    <dbReference type="NCBI Taxonomy" id="390242"/>
    <lineage>
        <taxon>Bacteria</taxon>
        <taxon>Pseudomonadati</taxon>
        <taxon>Bacteroidota</taxon>
        <taxon>Sphingobacteriia</taxon>
        <taxon>Sphingobacteriales</taxon>
        <taxon>Sphingobacteriaceae</taxon>
        <taxon>Pedobacter</taxon>
    </lineage>
</organism>
<protein>
    <recommendedName>
        <fullName evidence="1">Type IX secretion system protein PorV domain-containing protein</fullName>
    </recommendedName>
</protein>